<dbReference type="PANTHER" id="PTHR43598:SF1">
    <property type="entry name" value="FORMATE DEHYDROGENASE-O MAJOR SUBUNIT"/>
    <property type="match status" value="1"/>
</dbReference>
<dbReference type="AlphaFoldDB" id="D3PDX1"/>
<dbReference type="PROSITE" id="PS51669">
    <property type="entry name" value="4FE4S_MOW_BIS_MGD"/>
    <property type="match status" value="1"/>
</dbReference>
<dbReference type="Gene3D" id="2.20.25.90">
    <property type="entry name" value="ADC-like domains"/>
    <property type="match status" value="1"/>
</dbReference>
<dbReference type="eggNOG" id="COG3383">
    <property type="taxonomic scope" value="Bacteria"/>
</dbReference>
<keyword evidence="4" id="KW-0004">4Fe-4S</keyword>
<gene>
    <name evidence="11" type="ordered locus">DEFDS_1331</name>
</gene>
<dbReference type="CDD" id="cd02792">
    <property type="entry name" value="MopB_CT_Formate-Dh-Na-like"/>
    <property type="match status" value="1"/>
</dbReference>
<dbReference type="InterPro" id="IPR009010">
    <property type="entry name" value="Asp_de-COase-like_dom_sf"/>
</dbReference>
<dbReference type="GO" id="GO:0016491">
    <property type="term" value="F:oxidoreductase activity"/>
    <property type="evidence" value="ECO:0007669"/>
    <property type="project" value="UniProtKB-KW"/>
</dbReference>
<dbReference type="SMART" id="SM00926">
    <property type="entry name" value="Molybdop_Fe4S4"/>
    <property type="match status" value="1"/>
</dbReference>
<dbReference type="InterPro" id="IPR006963">
    <property type="entry name" value="Mopterin_OxRdtase_4Fe-4S_dom"/>
</dbReference>
<keyword evidence="9" id="KW-0411">Iron-sulfur</keyword>
<dbReference type="GO" id="GO:0043546">
    <property type="term" value="F:molybdopterin cofactor binding"/>
    <property type="evidence" value="ECO:0007669"/>
    <property type="project" value="InterPro"/>
</dbReference>
<keyword evidence="6" id="KW-0732">Signal</keyword>
<name>D3PDX1_DEFDS</name>
<dbReference type="Gene3D" id="3.40.228.10">
    <property type="entry name" value="Dimethylsulfoxide Reductase, domain 2"/>
    <property type="match status" value="1"/>
</dbReference>
<evidence type="ECO:0000256" key="5">
    <source>
        <dbReference type="ARBA" id="ARBA00022723"/>
    </source>
</evidence>
<keyword evidence="8" id="KW-0408">Iron</keyword>
<protein>
    <submittedName>
        <fullName evidence="11">Formate dehydrogenase, alpha subunit</fullName>
        <ecNumber evidence="11">1.2.1.2</ecNumber>
    </submittedName>
</protein>
<evidence type="ECO:0000256" key="4">
    <source>
        <dbReference type="ARBA" id="ARBA00022485"/>
    </source>
</evidence>
<evidence type="ECO:0000313" key="12">
    <source>
        <dbReference type="Proteomes" id="UP000001520"/>
    </source>
</evidence>
<dbReference type="InterPro" id="IPR006656">
    <property type="entry name" value="Mopterin_OxRdtase"/>
</dbReference>
<dbReference type="GO" id="GO:0051539">
    <property type="term" value="F:4 iron, 4 sulfur cluster binding"/>
    <property type="evidence" value="ECO:0007669"/>
    <property type="project" value="UniProtKB-KW"/>
</dbReference>
<comment type="subcellular location">
    <subcellularLocation>
        <location evidence="2">Cell envelope</location>
    </subcellularLocation>
</comment>
<dbReference type="SUPFAM" id="SSF50692">
    <property type="entry name" value="ADC-like"/>
    <property type="match status" value="1"/>
</dbReference>
<dbReference type="FunFam" id="2.40.40.20:FF:000013">
    <property type="entry name" value="Dimethyl sulfoxide reductase subunit A"/>
    <property type="match status" value="1"/>
</dbReference>
<dbReference type="OrthoDB" id="9803192at2"/>
<dbReference type="PIRSF" id="PIRSF036643">
    <property type="entry name" value="FDH_alpha"/>
    <property type="match status" value="1"/>
</dbReference>
<evidence type="ECO:0000256" key="1">
    <source>
        <dbReference type="ARBA" id="ARBA00001966"/>
    </source>
</evidence>
<dbReference type="PROSITE" id="PS00551">
    <property type="entry name" value="MOLYBDOPTERIN_PROK_1"/>
    <property type="match status" value="1"/>
</dbReference>
<dbReference type="GO" id="GO:0009055">
    <property type="term" value="F:electron transfer activity"/>
    <property type="evidence" value="ECO:0007669"/>
    <property type="project" value="TreeGrafter"/>
</dbReference>
<dbReference type="KEGG" id="ddf:DEFDS_1331"/>
<dbReference type="SUPFAM" id="SSF53706">
    <property type="entry name" value="Formate dehydrogenase/DMSO reductase, domains 1-3"/>
    <property type="match status" value="1"/>
</dbReference>
<evidence type="ECO:0000256" key="8">
    <source>
        <dbReference type="ARBA" id="ARBA00023004"/>
    </source>
</evidence>
<dbReference type="Pfam" id="PF04879">
    <property type="entry name" value="Molybdop_Fe4S4"/>
    <property type="match status" value="1"/>
</dbReference>
<dbReference type="RefSeq" id="WP_013008040.1">
    <property type="nucleotide sequence ID" value="NC_013939.1"/>
</dbReference>
<comment type="similarity">
    <text evidence="3">Belongs to the prokaryotic molybdopterin-containing oxidoreductase family.</text>
</comment>
<proteinExistence type="inferred from homology"/>
<dbReference type="GO" id="GO:0030313">
    <property type="term" value="C:cell envelope"/>
    <property type="evidence" value="ECO:0007669"/>
    <property type="project" value="UniProtKB-SubCell"/>
</dbReference>
<keyword evidence="7 11" id="KW-0560">Oxidoreductase</keyword>
<dbReference type="EC" id="1.2.1.2" evidence="11"/>
<dbReference type="InterPro" id="IPR006311">
    <property type="entry name" value="TAT_signal"/>
</dbReference>
<evidence type="ECO:0000256" key="9">
    <source>
        <dbReference type="ARBA" id="ARBA00023014"/>
    </source>
</evidence>
<evidence type="ECO:0000256" key="6">
    <source>
        <dbReference type="ARBA" id="ARBA00022729"/>
    </source>
</evidence>
<accession>D3PDX1</accession>
<dbReference type="Pfam" id="PF00384">
    <property type="entry name" value="Molybdopterin"/>
    <property type="match status" value="1"/>
</dbReference>
<dbReference type="EMBL" id="AP011529">
    <property type="protein sequence ID" value="BAI80794.1"/>
    <property type="molecule type" value="Genomic_DNA"/>
</dbReference>
<dbReference type="Pfam" id="PF01568">
    <property type="entry name" value="Molydop_binding"/>
    <property type="match status" value="1"/>
</dbReference>
<dbReference type="GO" id="GO:0030151">
    <property type="term" value="F:molybdenum ion binding"/>
    <property type="evidence" value="ECO:0007669"/>
    <property type="project" value="TreeGrafter"/>
</dbReference>
<dbReference type="InterPro" id="IPR006657">
    <property type="entry name" value="MoPterin_dinucl-bd_dom"/>
</dbReference>
<evidence type="ECO:0000313" key="11">
    <source>
        <dbReference type="EMBL" id="BAI80794.1"/>
    </source>
</evidence>
<evidence type="ECO:0000256" key="3">
    <source>
        <dbReference type="ARBA" id="ARBA00010312"/>
    </source>
</evidence>
<organism evidence="11 12">
    <name type="scientific">Deferribacter desulfuricans (strain DSM 14783 / JCM 11476 / NBRC 101012 / SSM1)</name>
    <dbReference type="NCBI Taxonomy" id="639282"/>
    <lineage>
        <taxon>Bacteria</taxon>
        <taxon>Pseudomonadati</taxon>
        <taxon>Deferribacterota</taxon>
        <taxon>Deferribacteres</taxon>
        <taxon>Deferribacterales</taxon>
        <taxon>Deferribacteraceae</taxon>
        <taxon>Deferribacter</taxon>
    </lineage>
</organism>
<comment type="cofactor">
    <cofactor evidence="1">
        <name>[4Fe-4S] cluster</name>
        <dbReference type="ChEBI" id="CHEBI:49883"/>
    </cofactor>
</comment>
<feature type="domain" description="4Fe-4S Mo/W bis-MGD-type" evidence="10">
    <location>
        <begin position="64"/>
        <end position="120"/>
    </location>
</feature>
<dbReference type="Gene3D" id="3.40.50.740">
    <property type="match status" value="1"/>
</dbReference>
<dbReference type="FunFam" id="2.20.25.90:FF:000006">
    <property type="entry name" value="Formate dehydrogenase alpha subunit"/>
    <property type="match status" value="1"/>
</dbReference>
<dbReference type="PANTHER" id="PTHR43598">
    <property type="entry name" value="TUNGSTEN-CONTAINING FORMYLMETHANOFURAN DEHYDROGENASE 2 SUBUNIT B"/>
    <property type="match status" value="1"/>
</dbReference>
<dbReference type="GO" id="GO:0009061">
    <property type="term" value="P:anaerobic respiration"/>
    <property type="evidence" value="ECO:0007669"/>
    <property type="project" value="TreeGrafter"/>
</dbReference>
<keyword evidence="5" id="KW-0479">Metal-binding</keyword>
<dbReference type="Gene3D" id="2.40.40.20">
    <property type="match status" value="1"/>
</dbReference>
<keyword evidence="12" id="KW-1185">Reference proteome</keyword>
<dbReference type="HOGENOM" id="CLU_000422_1_1_0"/>
<dbReference type="eggNOG" id="COG0243">
    <property type="taxonomic scope" value="Bacteria"/>
</dbReference>
<dbReference type="STRING" id="639282.DEFDS_1331"/>
<dbReference type="Proteomes" id="UP000001520">
    <property type="component" value="Chromosome"/>
</dbReference>
<dbReference type="PROSITE" id="PS51318">
    <property type="entry name" value="TAT"/>
    <property type="match status" value="1"/>
</dbReference>
<sequence length="927" mass="104055">MAANKVKKVIKSSKSESAKLGINTQIGRRTFLKLSAATAAFASMSLSPTFVKKANASSKPYPNSKIVRTICTHCAVGCGIYAEVQNGVWVRQEIAQDHPISRGGHCCKGAGAIDMVTSPKRLKYPLKKVNGKWQKISWEQALDEVSKKLLDIRKKDGPDAVMWIGSAKVSNEMAYLQRKLAAFWGTNNIDHQARICHSTTVAGVANTWGYGAMTNSINDIRHSKCVFFIGSNAAEAHPIAMQHILYAKEVNNAPIIVVDPRFTKTAAKATDYVRIRSGTDTAFVMGLINAIIQNDWYDKEFVRTRVAGFEELKEVAKHYTPEEVERITGVPAKEVVRIAKLLADNRPGTVIWCMGGTQHSIGSSNTRAYCILQLVLGNMGKSGGGTNILRGHDNVQGATDMCILSHSLPAYYGLSDGAWKHWCRVWDVDYEWIKSRFKNKKYMNKKGFTLGRWYEGVIQEDKITQYTPLKAVVFWGCSSNSQSQYHKLKKALDLLDLVVIIDPFPTMTAVASDKDNVYLLPSSSQYETEGSITNSQRGIQWRYKVVDPVHECKDDYMIMQELVKRFGFYDKFFKNIKKIPEDITREINKGSLTIGYNGQTPERIKKHTDYWHTFDVNTLQAKGGPCDGEYYGLPWPCWTTEHPGTPILYDISKPVAKGGLPFRARFGTKYKYPNGKMENLLAADGVANPGSEVNGGYPEFKGIVPGTNWKTDLSQKTIKEAIKRGMAPFGNARARCYVWNFPDPIPVHREPLHSPDPEMIKKYPTYDDKPDHYRVYTKYKSEQKLDWVKRYPLILTTGRLVEYMGGGAETRSNKYLAELQPEMFAEINIKTANDYGIRDGDMIWIESPNGGKIKVKAKVSDRVDDKTIFLPFHFGGFFMGDSWAGKYPEGTTPYALGEAANVVTNYGYDIVTQMQETKTGLCRITKA</sequence>
<evidence type="ECO:0000256" key="2">
    <source>
        <dbReference type="ARBA" id="ARBA00004196"/>
    </source>
</evidence>
<dbReference type="InterPro" id="IPR027467">
    <property type="entry name" value="MopterinOxRdtase_cofactor_BS"/>
</dbReference>
<evidence type="ECO:0000259" key="10">
    <source>
        <dbReference type="PROSITE" id="PS51669"/>
    </source>
</evidence>
<reference evidence="11 12" key="1">
    <citation type="journal article" date="2010" name="DNA Res.">
        <title>Bacterial lifestyle in a deep-sea hydrothermal vent chimney revealed by the genome sequence of the thermophilic bacterium Deferribacter desulfuricans SSM1.</title>
        <authorList>
            <person name="Takaki Y."/>
            <person name="Shimamura S."/>
            <person name="Nakagawa S."/>
            <person name="Fukuhara Y."/>
            <person name="Horikawa H."/>
            <person name="Ankai A."/>
            <person name="Harada T."/>
            <person name="Hosoyama A."/>
            <person name="Oguchi A."/>
            <person name="Fukui S."/>
            <person name="Fujita N."/>
            <person name="Takami H."/>
            <person name="Takai K."/>
        </authorList>
    </citation>
    <scope>NUCLEOTIDE SEQUENCE [LARGE SCALE GENOMIC DNA]</scope>
    <source>
        <strain evidence="12">DSM 14783 / JCM 11476 / NBRC 101012 / SSM1</strain>
    </source>
</reference>
<dbReference type="FunFam" id="3.40.228.10:FF:000002">
    <property type="entry name" value="Formate dehydrogenase subunit alpha"/>
    <property type="match status" value="1"/>
</dbReference>
<evidence type="ECO:0000256" key="7">
    <source>
        <dbReference type="ARBA" id="ARBA00023002"/>
    </source>
</evidence>